<accession>A0A1G9WQ82</accession>
<proteinExistence type="predicted"/>
<protein>
    <submittedName>
        <fullName evidence="7">4-hydroxybenzoate polyprenyltransferase</fullName>
    </submittedName>
</protein>
<dbReference type="CDD" id="cd13961">
    <property type="entry name" value="PT_UbiA_DGGGPS"/>
    <property type="match status" value="1"/>
</dbReference>
<dbReference type="EMBL" id="FNGS01000010">
    <property type="protein sequence ID" value="SDM86401.1"/>
    <property type="molecule type" value="Genomic_DNA"/>
</dbReference>
<feature type="transmembrane region" description="Helical" evidence="6">
    <location>
        <begin position="243"/>
        <end position="264"/>
    </location>
</feature>
<feature type="transmembrane region" description="Helical" evidence="6">
    <location>
        <begin position="12"/>
        <end position="36"/>
    </location>
</feature>
<evidence type="ECO:0000256" key="1">
    <source>
        <dbReference type="ARBA" id="ARBA00004141"/>
    </source>
</evidence>
<organism evidence="7 8">
    <name type="scientific">Siphonobacter aquaeclarae</name>
    <dbReference type="NCBI Taxonomy" id="563176"/>
    <lineage>
        <taxon>Bacteria</taxon>
        <taxon>Pseudomonadati</taxon>
        <taxon>Bacteroidota</taxon>
        <taxon>Cytophagia</taxon>
        <taxon>Cytophagales</taxon>
        <taxon>Cytophagaceae</taxon>
        <taxon>Siphonobacter</taxon>
    </lineage>
</organism>
<dbReference type="PANTHER" id="PTHR42723:SF1">
    <property type="entry name" value="CHLOROPHYLL SYNTHASE, CHLOROPLASTIC"/>
    <property type="match status" value="1"/>
</dbReference>
<evidence type="ECO:0000313" key="8">
    <source>
        <dbReference type="Proteomes" id="UP000198901"/>
    </source>
</evidence>
<dbReference type="Gene3D" id="1.20.120.1780">
    <property type="entry name" value="UbiA prenyltransferase"/>
    <property type="match status" value="1"/>
</dbReference>
<keyword evidence="2" id="KW-1003">Cell membrane</keyword>
<feature type="transmembrane region" description="Helical" evidence="6">
    <location>
        <begin position="56"/>
        <end position="79"/>
    </location>
</feature>
<evidence type="ECO:0000256" key="6">
    <source>
        <dbReference type="SAM" id="Phobius"/>
    </source>
</evidence>
<dbReference type="PANTHER" id="PTHR42723">
    <property type="entry name" value="CHLOROPHYLL SYNTHASE"/>
    <property type="match status" value="1"/>
</dbReference>
<evidence type="ECO:0000256" key="3">
    <source>
        <dbReference type="ARBA" id="ARBA00022692"/>
    </source>
</evidence>
<evidence type="ECO:0000256" key="5">
    <source>
        <dbReference type="ARBA" id="ARBA00023136"/>
    </source>
</evidence>
<comment type="subcellular location">
    <subcellularLocation>
        <location evidence="1">Membrane</location>
        <topology evidence="1">Multi-pass membrane protein</topology>
    </subcellularLocation>
</comment>
<dbReference type="InterPro" id="IPR000537">
    <property type="entry name" value="UbiA_prenyltransferase"/>
</dbReference>
<dbReference type="RefSeq" id="WP_093208179.1">
    <property type="nucleotide sequence ID" value="NZ_FNGS01000010.1"/>
</dbReference>
<feature type="transmembrane region" description="Helical" evidence="6">
    <location>
        <begin position="174"/>
        <end position="191"/>
    </location>
</feature>
<keyword evidence="5 6" id="KW-0472">Membrane</keyword>
<dbReference type="Pfam" id="PF01040">
    <property type="entry name" value="UbiA"/>
    <property type="match status" value="1"/>
</dbReference>
<dbReference type="GO" id="GO:0016765">
    <property type="term" value="F:transferase activity, transferring alkyl or aryl (other than methyl) groups"/>
    <property type="evidence" value="ECO:0007669"/>
    <property type="project" value="InterPro"/>
</dbReference>
<reference evidence="7 8" key="1">
    <citation type="submission" date="2016-10" db="EMBL/GenBank/DDBJ databases">
        <authorList>
            <person name="de Groot N.N."/>
        </authorList>
    </citation>
    <scope>NUCLEOTIDE SEQUENCE [LARGE SCALE GENOMIC DNA]</scope>
    <source>
        <strain evidence="7 8">DSM 21668</strain>
    </source>
</reference>
<keyword evidence="4 6" id="KW-1133">Transmembrane helix</keyword>
<dbReference type="AlphaFoldDB" id="A0A1G9WQ82"/>
<evidence type="ECO:0000256" key="4">
    <source>
        <dbReference type="ARBA" id="ARBA00022989"/>
    </source>
</evidence>
<evidence type="ECO:0000313" key="7">
    <source>
        <dbReference type="EMBL" id="SDM86401.1"/>
    </source>
</evidence>
<dbReference type="Gene3D" id="1.10.357.140">
    <property type="entry name" value="UbiA prenyltransferase"/>
    <property type="match status" value="1"/>
</dbReference>
<feature type="transmembrane region" description="Helical" evidence="6">
    <location>
        <begin position="100"/>
        <end position="117"/>
    </location>
</feature>
<dbReference type="OrthoDB" id="9811562at2"/>
<feature type="transmembrane region" description="Helical" evidence="6">
    <location>
        <begin position="146"/>
        <end position="168"/>
    </location>
</feature>
<dbReference type="InterPro" id="IPR044878">
    <property type="entry name" value="UbiA_sf"/>
</dbReference>
<sequence>MRHKPKPTARQIVTGFFRLIRWPNLLILAFTQYLVRFTLIGEESIPWYRLLVERDVFLLALATSCIAAAGYIINDYYDIKIDLINKPEKVIIGRYLKRRWAMGINLFLNFAGIALGWLVDRKVFLLNTLAVFFLWLYSNHLKRLPFWGNLMVSLLTGLSLVVMAVHYHRHETEVYIYALFAFSISLIREIIKDMEDVRGDATFGCQTLPILWGIPRTKYLLYTLIALFVVILFSMTAPLQNQTLRYVFVGLLFPVGYLTYQLYYADTKQDFARLSTLCKIIMLAGVLTMVFV</sequence>
<dbReference type="Proteomes" id="UP000198901">
    <property type="component" value="Unassembled WGS sequence"/>
</dbReference>
<keyword evidence="8" id="KW-1185">Reference proteome</keyword>
<dbReference type="GO" id="GO:0016020">
    <property type="term" value="C:membrane"/>
    <property type="evidence" value="ECO:0007669"/>
    <property type="project" value="UniProtKB-SubCell"/>
</dbReference>
<evidence type="ECO:0000256" key="2">
    <source>
        <dbReference type="ARBA" id="ARBA00022475"/>
    </source>
</evidence>
<name>A0A1G9WQ82_9BACT</name>
<gene>
    <name evidence="7" type="ORF">SAMN04488090_4382</name>
</gene>
<keyword evidence="7" id="KW-0808">Transferase</keyword>
<keyword evidence="3 6" id="KW-0812">Transmembrane</keyword>
<dbReference type="STRING" id="563176.SAMN04488090_4382"/>
<dbReference type="InterPro" id="IPR050475">
    <property type="entry name" value="Prenyltransferase_related"/>
</dbReference>
<feature type="transmembrane region" description="Helical" evidence="6">
    <location>
        <begin position="219"/>
        <end position="237"/>
    </location>
</feature>
<dbReference type="NCBIfam" id="NF009513">
    <property type="entry name" value="PRK12872.1-3"/>
    <property type="match status" value="1"/>
</dbReference>